<keyword evidence="1" id="KW-0472">Membrane</keyword>
<gene>
    <name evidence="3" type="ORF">LX24_01433</name>
    <name evidence="2" type="ORF">LX24_02649</name>
</gene>
<accession>A0A5S4ZN05</accession>
<dbReference type="AlphaFoldDB" id="A0A5S4ZN05"/>
<reference evidence="2 4" key="1">
    <citation type="submission" date="2019-07" db="EMBL/GenBank/DDBJ databases">
        <title>Genomic Encyclopedia of Type Strains, Phase I: the one thousand microbial genomes (KMG-I) project.</title>
        <authorList>
            <person name="Kyrpides N."/>
        </authorList>
    </citation>
    <scope>NUCLEOTIDE SEQUENCE [LARGE SCALE GENOMIC DNA]</scope>
    <source>
        <strain evidence="2 4">DSM 6562</strain>
    </source>
</reference>
<dbReference type="Proteomes" id="UP000323166">
    <property type="component" value="Unassembled WGS sequence"/>
</dbReference>
<evidence type="ECO:0000256" key="1">
    <source>
        <dbReference type="SAM" id="Phobius"/>
    </source>
</evidence>
<dbReference type="EMBL" id="VNHM01000006">
    <property type="protein sequence ID" value="TYO96042.1"/>
    <property type="molecule type" value="Genomic_DNA"/>
</dbReference>
<feature type="transmembrane region" description="Helical" evidence="1">
    <location>
        <begin position="17"/>
        <end position="36"/>
    </location>
</feature>
<organism evidence="2 4">
    <name type="scientific">Desulfallas thermosapovorans DSM 6562</name>
    <dbReference type="NCBI Taxonomy" id="1121431"/>
    <lineage>
        <taxon>Bacteria</taxon>
        <taxon>Bacillati</taxon>
        <taxon>Bacillota</taxon>
        <taxon>Clostridia</taxon>
        <taxon>Eubacteriales</taxon>
        <taxon>Desulfallaceae</taxon>
        <taxon>Desulfallas</taxon>
    </lineage>
</organism>
<proteinExistence type="predicted"/>
<keyword evidence="4" id="KW-1185">Reference proteome</keyword>
<dbReference type="EMBL" id="VNHM01000019">
    <property type="protein sequence ID" value="TYO93323.1"/>
    <property type="molecule type" value="Genomic_DNA"/>
</dbReference>
<keyword evidence="1" id="KW-0812">Transmembrane</keyword>
<feature type="non-terminal residue" evidence="2">
    <location>
        <position position="1"/>
    </location>
</feature>
<name>A0A5S4ZN05_9FIRM</name>
<evidence type="ECO:0000313" key="4">
    <source>
        <dbReference type="Proteomes" id="UP000323166"/>
    </source>
</evidence>
<protein>
    <submittedName>
        <fullName evidence="2">Uncharacterized protein</fullName>
    </submittedName>
</protein>
<keyword evidence="1" id="KW-1133">Transmembrane helix</keyword>
<comment type="caution">
    <text evidence="2">The sequence shown here is derived from an EMBL/GenBank/DDBJ whole genome shotgun (WGS) entry which is preliminary data.</text>
</comment>
<evidence type="ECO:0000313" key="2">
    <source>
        <dbReference type="EMBL" id="TYO93323.1"/>
    </source>
</evidence>
<sequence>KDHLYMDWLTKRGIDKAFTDVMVCLITFIAATMVQIKSKLLNTAA</sequence>
<evidence type="ECO:0000313" key="3">
    <source>
        <dbReference type="EMBL" id="TYO96042.1"/>
    </source>
</evidence>